<proteinExistence type="predicted"/>
<dbReference type="AlphaFoldDB" id="A0AAE0PEP8"/>
<sequence>MRGTSTEAHQLPTFPHCYFTLSDQTENTAVLSTALKDCLSFGDGGYFGHRTITEFFLAVRAVLGIYSLVSISHALSTCSLTCSFVAVKHHFTSSISIERPVTMSPSAHGLGCESGASNNRSAVASTSRHNDTPIGNPSCFLLLTLPAEKRKRGRPMPHSLATQLSTVQRLAATCRVIRNEVLYEYFKQAQAYLRWDVFLNWKNGWRTTNDKIYIVRSPLVRSYLQHVSLNWTDLLFWTRGPNCGAYSQLSPMEAFMWLQGLPQLRTVELVISEPRHNACPWYEEQSGRFPYTIGSLNTLLESLGRVEKVTVKYELKPETHARWQSDPNFQDLIRFIDGISTSLKGKRPRRPQAIAVHLGCYRPEWQHLKSGEV</sequence>
<reference evidence="1" key="1">
    <citation type="journal article" date="2023" name="Mol. Phylogenet. Evol.">
        <title>Genome-scale phylogeny and comparative genomics of the fungal order Sordariales.</title>
        <authorList>
            <person name="Hensen N."/>
            <person name="Bonometti L."/>
            <person name="Westerberg I."/>
            <person name="Brannstrom I.O."/>
            <person name="Guillou S."/>
            <person name="Cros-Aarteil S."/>
            <person name="Calhoun S."/>
            <person name="Haridas S."/>
            <person name="Kuo A."/>
            <person name="Mondo S."/>
            <person name="Pangilinan J."/>
            <person name="Riley R."/>
            <person name="LaButti K."/>
            <person name="Andreopoulos B."/>
            <person name="Lipzen A."/>
            <person name="Chen C."/>
            <person name="Yan M."/>
            <person name="Daum C."/>
            <person name="Ng V."/>
            <person name="Clum A."/>
            <person name="Steindorff A."/>
            <person name="Ohm R.A."/>
            <person name="Martin F."/>
            <person name="Silar P."/>
            <person name="Natvig D.O."/>
            <person name="Lalanne C."/>
            <person name="Gautier V."/>
            <person name="Ament-Velasquez S.L."/>
            <person name="Kruys A."/>
            <person name="Hutchinson M.I."/>
            <person name="Powell A.J."/>
            <person name="Barry K."/>
            <person name="Miller A.N."/>
            <person name="Grigoriev I.V."/>
            <person name="Debuchy R."/>
            <person name="Gladieux P."/>
            <person name="Hiltunen Thoren M."/>
            <person name="Johannesson H."/>
        </authorList>
    </citation>
    <scope>NUCLEOTIDE SEQUENCE</scope>
    <source>
        <strain evidence="1">FGSC 1904</strain>
    </source>
</reference>
<evidence type="ECO:0000313" key="2">
    <source>
        <dbReference type="Proteomes" id="UP001281003"/>
    </source>
</evidence>
<reference evidence="1" key="2">
    <citation type="submission" date="2023-07" db="EMBL/GenBank/DDBJ databases">
        <authorList>
            <consortium name="Lawrence Berkeley National Laboratory"/>
            <person name="Haridas S."/>
            <person name="Hensen N."/>
            <person name="Bonometti L."/>
            <person name="Westerberg I."/>
            <person name="Brannstrom I.O."/>
            <person name="Guillou S."/>
            <person name="Cros-Aarteil S."/>
            <person name="Calhoun S."/>
            <person name="Kuo A."/>
            <person name="Mondo S."/>
            <person name="Pangilinan J."/>
            <person name="Riley R."/>
            <person name="LaButti K."/>
            <person name="Andreopoulos B."/>
            <person name="Lipzen A."/>
            <person name="Chen C."/>
            <person name="Yanf M."/>
            <person name="Daum C."/>
            <person name="Ng V."/>
            <person name="Clum A."/>
            <person name="Steindorff A."/>
            <person name="Ohm R."/>
            <person name="Martin F."/>
            <person name="Silar P."/>
            <person name="Natvig D."/>
            <person name="Lalanne C."/>
            <person name="Gautier V."/>
            <person name="Ament-velasquez S.L."/>
            <person name="Kruys A."/>
            <person name="Hutchinson M.I."/>
            <person name="Powell A.J."/>
            <person name="Barry K."/>
            <person name="Miller A.N."/>
            <person name="Grigoriev I.V."/>
            <person name="Debuchy R."/>
            <person name="Gladieux P."/>
            <person name="Thoren M.H."/>
            <person name="Johannesson H."/>
        </authorList>
    </citation>
    <scope>NUCLEOTIDE SEQUENCE</scope>
    <source>
        <strain evidence="1">FGSC 1904</strain>
    </source>
</reference>
<comment type="caution">
    <text evidence="1">The sequence shown here is derived from an EMBL/GenBank/DDBJ whole genome shotgun (WGS) entry which is preliminary data.</text>
</comment>
<dbReference type="Proteomes" id="UP001281003">
    <property type="component" value="Unassembled WGS sequence"/>
</dbReference>
<organism evidence="1 2">
    <name type="scientific">Sordaria brevicollis</name>
    <dbReference type="NCBI Taxonomy" id="83679"/>
    <lineage>
        <taxon>Eukaryota</taxon>
        <taxon>Fungi</taxon>
        <taxon>Dikarya</taxon>
        <taxon>Ascomycota</taxon>
        <taxon>Pezizomycotina</taxon>
        <taxon>Sordariomycetes</taxon>
        <taxon>Sordariomycetidae</taxon>
        <taxon>Sordariales</taxon>
        <taxon>Sordariaceae</taxon>
        <taxon>Sordaria</taxon>
    </lineage>
</organism>
<accession>A0AAE0PEP8</accession>
<dbReference type="EMBL" id="JAUTDP010000006">
    <property type="protein sequence ID" value="KAK3398593.1"/>
    <property type="molecule type" value="Genomic_DNA"/>
</dbReference>
<gene>
    <name evidence="1" type="ORF">B0T20DRAFT_213042</name>
</gene>
<protein>
    <submittedName>
        <fullName evidence="1">Uncharacterized protein</fullName>
    </submittedName>
</protein>
<evidence type="ECO:0000313" key="1">
    <source>
        <dbReference type="EMBL" id="KAK3398593.1"/>
    </source>
</evidence>
<keyword evidence="2" id="KW-1185">Reference proteome</keyword>
<name>A0AAE0PEP8_SORBR</name>